<dbReference type="SUPFAM" id="SSF82114">
    <property type="entry name" value="Riboflavin kinase-like"/>
    <property type="match status" value="1"/>
</dbReference>
<dbReference type="RefSeq" id="WP_263822053.1">
    <property type="nucleotide sequence ID" value="NZ_JAOXHL010000005.1"/>
</dbReference>
<dbReference type="InterPro" id="IPR014729">
    <property type="entry name" value="Rossmann-like_a/b/a_fold"/>
</dbReference>
<evidence type="ECO:0000256" key="12">
    <source>
        <dbReference type="ARBA" id="ARBA00047880"/>
    </source>
</evidence>
<evidence type="ECO:0000256" key="11">
    <source>
        <dbReference type="ARBA" id="ARBA00023268"/>
    </source>
</evidence>
<evidence type="ECO:0000256" key="6">
    <source>
        <dbReference type="ARBA" id="ARBA00022695"/>
    </source>
</evidence>
<keyword evidence="6 14" id="KW-0548">Nucleotidyltransferase</keyword>
<dbReference type="SUPFAM" id="SSF52374">
    <property type="entry name" value="Nucleotidylyl transferase"/>
    <property type="match status" value="1"/>
</dbReference>
<keyword evidence="4 14" id="KW-0288">FMN</keyword>
<dbReference type="EC" id="2.7.1.26" evidence="14"/>
<keyword evidence="8 14" id="KW-0418">Kinase</keyword>
<comment type="caution">
    <text evidence="16">The sequence shown here is derived from an EMBL/GenBank/DDBJ whole genome shotgun (WGS) entry which is preliminary data.</text>
</comment>
<keyword evidence="5 14" id="KW-0808">Transferase</keyword>
<dbReference type="InterPro" id="IPR002606">
    <property type="entry name" value="Riboflavin_kinase_bac"/>
</dbReference>
<evidence type="ECO:0000313" key="16">
    <source>
        <dbReference type="EMBL" id="MCV3728743.1"/>
    </source>
</evidence>
<evidence type="ECO:0000256" key="8">
    <source>
        <dbReference type="ARBA" id="ARBA00022777"/>
    </source>
</evidence>
<dbReference type="SMART" id="SM00904">
    <property type="entry name" value="Flavokinase"/>
    <property type="match status" value="1"/>
</dbReference>
<dbReference type="PANTHER" id="PTHR22749">
    <property type="entry name" value="RIBOFLAVIN KINASE/FMN ADENYLYLTRANSFERASE"/>
    <property type="match status" value="1"/>
</dbReference>
<dbReference type="EMBL" id="JAOXHL010000005">
    <property type="protein sequence ID" value="MCV3728743.1"/>
    <property type="molecule type" value="Genomic_DNA"/>
</dbReference>
<keyword evidence="3 14" id="KW-0285">Flavoprotein</keyword>
<dbReference type="InterPro" id="IPR023468">
    <property type="entry name" value="Riboflavin_kinase"/>
</dbReference>
<dbReference type="PIRSF" id="PIRSF004491">
    <property type="entry name" value="FAD_Synth"/>
    <property type="match status" value="1"/>
</dbReference>
<evidence type="ECO:0000256" key="3">
    <source>
        <dbReference type="ARBA" id="ARBA00022630"/>
    </source>
</evidence>
<keyword evidence="17" id="KW-1185">Reference proteome</keyword>
<dbReference type="InterPro" id="IPR015865">
    <property type="entry name" value="Riboflavin_kinase_bac/euk"/>
</dbReference>
<keyword evidence="7 14" id="KW-0547">Nucleotide-binding</keyword>
<comment type="pathway">
    <text evidence="2 14">Cofactor biosynthesis; FMN biosynthesis; FMN from riboflavin (ATP route): step 1/1.</text>
</comment>
<keyword evidence="9 14" id="KW-0274">FAD</keyword>
<evidence type="ECO:0000256" key="2">
    <source>
        <dbReference type="ARBA" id="ARBA00005201"/>
    </source>
</evidence>
<protein>
    <recommendedName>
        <fullName evidence="14">Riboflavin biosynthesis protein</fullName>
    </recommendedName>
    <domain>
        <recommendedName>
            <fullName evidence="14">Riboflavin kinase</fullName>
            <ecNumber evidence="14">2.7.1.26</ecNumber>
        </recommendedName>
        <alternativeName>
            <fullName evidence="14">Flavokinase</fullName>
        </alternativeName>
    </domain>
    <domain>
        <recommendedName>
            <fullName evidence="14">FMN adenylyltransferase</fullName>
            <ecNumber evidence="14">2.7.7.2</ecNumber>
        </recommendedName>
        <alternativeName>
            <fullName evidence="14">FAD pyrophosphorylase</fullName>
        </alternativeName>
        <alternativeName>
            <fullName evidence="14">FAD synthase</fullName>
        </alternativeName>
    </domain>
</protein>
<dbReference type="Proteomes" id="UP001208245">
    <property type="component" value="Unassembled WGS sequence"/>
</dbReference>
<keyword evidence="10 14" id="KW-0067">ATP-binding</keyword>
<evidence type="ECO:0000313" key="17">
    <source>
        <dbReference type="Proteomes" id="UP001208245"/>
    </source>
</evidence>
<comment type="catalytic activity">
    <reaction evidence="13 14">
        <text>FMN + ATP + H(+) = FAD + diphosphate</text>
        <dbReference type="Rhea" id="RHEA:17237"/>
        <dbReference type="ChEBI" id="CHEBI:15378"/>
        <dbReference type="ChEBI" id="CHEBI:30616"/>
        <dbReference type="ChEBI" id="CHEBI:33019"/>
        <dbReference type="ChEBI" id="CHEBI:57692"/>
        <dbReference type="ChEBI" id="CHEBI:58210"/>
        <dbReference type="EC" id="2.7.7.2"/>
    </reaction>
</comment>
<dbReference type="Gene3D" id="3.40.50.620">
    <property type="entry name" value="HUPs"/>
    <property type="match status" value="1"/>
</dbReference>
<evidence type="ECO:0000256" key="4">
    <source>
        <dbReference type="ARBA" id="ARBA00022643"/>
    </source>
</evidence>
<dbReference type="InterPro" id="IPR015864">
    <property type="entry name" value="FAD_synthase"/>
</dbReference>
<name>A0ABT3BND5_9BACT</name>
<accession>A0ABT3BND5</accession>
<reference evidence="16 17" key="1">
    <citation type="journal article" date="2020" name="Int. J. Syst. Evol. Microbiol.">
        <title>Ureaplasma miroungigenitalium sp. nov. isolated from northern elephant seals (Mirounga angustirostris) and Ureaplasma zalophigenitalium sp. nov. isolated from California sea lions (Zalophus californianus).</title>
        <authorList>
            <person name="Volokhov D.V."/>
            <person name="Gulland F.M."/>
            <person name="Gao Y."/>
            <person name="Chizhikov V.E."/>
        </authorList>
    </citation>
    <scope>NUCLEOTIDE SEQUENCE [LARGE SCALE GENOMIC DNA]</scope>
    <source>
        <strain evidence="16 17">ES3182-GEN</strain>
    </source>
</reference>
<dbReference type="Gene3D" id="2.40.30.30">
    <property type="entry name" value="Riboflavin kinase-like"/>
    <property type="match status" value="1"/>
</dbReference>
<feature type="domain" description="Riboflavin kinase" evidence="15">
    <location>
        <begin position="160"/>
        <end position="285"/>
    </location>
</feature>
<evidence type="ECO:0000256" key="7">
    <source>
        <dbReference type="ARBA" id="ARBA00022741"/>
    </source>
</evidence>
<sequence>MIIELNNKNITNLQIPEQVDLVIGFFDGLHIGHKYLFSQSKKFSILTFKNIPRKKENLYPYYERLAILSNLENLVNIYVYDIEANNLPAQDFIDQYIKQLNPHKIIVGRDFLFGSDQKDSHFLKKHCPNTIVSEVYVKDISTSLIKKAIKNNQWTLANNVLLTPYYRCGTVVHGSQIGKSIGFATANIVYDAHLVHLIDGVYLTSTIVNNQTYKSITYIGIPKTIESRETKFIETHILDFHADIYNHNIKVIFHDYLAPNIKFKNLDALITAIKGYIKQRKKLSLNCTQLA</sequence>
<evidence type="ECO:0000256" key="9">
    <source>
        <dbReference type="ARBA" id="ARBA00022827"/>
    </source>
</evidence>
<evidence type="ECO:0000256" key="5">
    <source>
        <dbReference type="ARBA" id="ARBA00022679"/>
    </source>
</evidence>
<dbReference type="Pfam" id="PF01687">
    <property type="entry name" value="Flavokinase"/>
    <property type="match status" value="1"/>
</dbReference>
<organism evidence="16 17">
    <name type="scientific">Ureaplasma miroungigenitalium</name>
    <dbReference type="NCBI Taxonomy" id="1042321"/>
    <lineage>
        <taxon>Bacteria</taxon>
        <taxon>Bacillati</taxon>
        <taxon>Mycoplasmatota</taxon>
        <taxon>Mycoplasmoidales</taxon>
        <taxon>Mycoplasmoidaceae</taxon>
        <taxon>Ureaplasma</taxon>
    </lineage>
</organism>
<dbReference type="NCBIfam" id="TIGR00083">
    <property type="entry name" value="ribF"/>
    <property type="match status" value="1"/>
</dbReference>
<dbReference type="GO" id="GO:0008531">
    <property type="term" value="F:riboflavin kinase activity"/>
    <property type="evidence" value="ECO:0007669"/>
    <property type="project" value="UniProtKB-EC"/>
</dbReference>
<evidence type="ECO:0000256" key="1">
    <source>
        <dbReference type="ARBA" id="ARBA00004726"/>
    </source>
</evidence>
<evidence type="ECO:0000256" key="10">
    <source>
        <dbReference type="ARBA" id="ARBA00022840"/>
    </source>
</evidence>
<evidence type="ECO:0000256" key="14">
    <source>
        <dbReference type="PIRNR" id="PIRNR004491"/>
    </source>
</evidence>
<gene>
    <name evidence="16" type="primary">ribF</name>
    <name evidence="16" type="ORF">OF376_03065</name>
</gene>
<evidence type="ECO:0000256" key="13">
    <source>
        <dbReference type="ARBA" id="ARBA00049494"/>
    </source>
</evidence>
<dbReference type="PANTHER" id="PTHR22749:SF6">
    <property type="entry name" value="RIBOFLAVIN KINASE"/>
    <property type="match status" value="1"/>
</dbReference>
<comment type="similarity">
    <text evidence="14">Belongs to the ribF family.</text>
</comment>
<dbReference type="EC" id="2.7.7.2" evidence="14"/>
<evidence type="ECO:0000259" key="15">
    <source>
        <dbReference type="SMART" id="SM00904"/>
    </source>
</evidence>
<dbReference type="Pfam" id="PF06574">
    <property type="entry name" value="FAD_syn"/>
    <property type="match status" value="1"/>
</dbReference>
<proteinExistence type="inferred from homology"/>
<comment type="catalytic activity">
    <reaction evidence="12 14">
        <text>riboflavin + ATP = FMN + ADP + H(+)</text>
        <dbReference type="Rhea" id="RHEA:14357"/>
        <dbReference type="ChEBI" id="CHEBI:15378"/>
        <dbReference type="ChEBI" id="CHEBI:30616"/>
        <dbReference type="ChEBI" id="CHEBI:57986"/>
        <dbReference type="ChEBI" id="CHEBI:58210"/>
        <dbReference type="ChEBI" id="CHEBI:456216"/>
        <dbReference type="EC" id="2.7.1.26"/>
    </reaction>
</comment>
<comment type="pathway">
    <text evidence="1 14">Cofactor biosynthesis; FAD biosynthesis; FAD from FMN: step 1/1.</text>
</comment>
<dbReference type="GO" id="GO:0003919">
    <property type="term" value="F:FMN adenylyltransferase activity"/>
    <property type="evidence" value="ECO:0007669"/>
    <property type="project" value="UniProtKB-EC"/>
</dbReference>
<keyword evidence="11" id="KW-0511">Multifunctional enzyme</keyword>
<dbReference type="InterPro" id="IPR023465">
    <property type="entry name" value="Riboflavin_kinase_dom_sf"/>
</dbReference>